<proteinExistence type="predicted"/>
<evidence type="ECO:0000313" key="1">
    <source>
        <dbReference type="EMBL" id="ORL66672.1"/>
    </source>
</evidence>
<accession>A0A1X1A490</accession>
<reference evidence="1 2" key="1">
    <citation type="submission" date="2017-04" db="EMBL/GenBank/DDBJ databases">
        <title>Presence of VIM-2 positive Pseudomonas species in chickens and their surrounding environment.</title>
        <authorList>
            <person name="Zhang R."/>
        </authorList>
    </citation>
    <scope>NUCLEOTIDE SEQUENCE [LARGE SCALE GENOMIC DNA]</scope>
    <source>
        <strain evidence="1 2">DZ-C18</strain>
    </source>
</reference>
<sequence>MAQFEAWLQNTGVQHSKHNNGYHVVLKLPGNKIIDCWPSTRKWQLRGQKISRDGKALHELVRKHLRPWP</sequence>
<dbReference type="OrthoDB" id="6906373at2"/>
<protein>
    <recommendedName>
        <fullName evidence="3">Type II toxin-antitoxin system HicA family toxin</fullName>
    </recommendedName>
</protein>
<comment type="caution">
    <text evidence="1">The sequence shown here is derived from an EMBL/GenBank/DDBJ whole genome shotgun (WGS) entry which is preliminary data.</text>
</comment>
<gene>
    <name evidence="1" type="ORF">B7H17_05125</name>
</gene>
<evidence type="ECO:0008006" key="3">
    <source>
        <dbReference type="Google" id="ProtNLM"/>
    </source>
</evidence>
<name>A0A1X1A490_PSEPU</name>
<dbReference type="AlphaFoldDB" id="A0A1X1A490"/>
<dbReference type="EMBL" id="NBWC01000006">
    <property type="protein sequence ID" value="ORL66672.1"/>
    <property type="molecule type" value="Genomic_DNA"/>
</dbReference>
<organism evidence="1 2">
    <name type="scientific">Pseudomonas putida</name>
    <name type="common">Arthrobacter siderocapsulatus</name>
    <dbReference type="NCBI Taxonomy" id="303"/>
    <lineage>
        <taxon>Bacteria</taxon>
        <taxon>Pseudomonadati</taxon>
        <taxon>Pseudomonadota</taxon>
        <taxon>Gammaproteobacteria</taxon>
        <taxon>Pseudomonadales</taxon>
        <taxon>Pseudomonadaceae</taxon>
        <taxon>Pseudomonas</taxon>
    </lineage>
</organism>
<dbReference type="Proteomes" id="UP000193675">
    <property type="component" value="Unassembled WGS sequence"/>
</dbReference>
<evidence type="ECO:0000313" key="2">
    <source>
        <dbReference type="Proteomes" id="UP000193675"/>
    </source>
</evidence>